<gene>
    <name evidence="1" type="ORF">SARC_14443</name>
</gene>
<protein>
    <submittedName>
        <fullName evidence="1">Uncharacterized protein</fullName>
    </submittedName>
</protein>
<evidence type="ECO:0000313" key="1">
    <source>
        <dbReference type="EMBL" id="KNC72996.1"/>
    </source>
</evidence>
<organism evidence="1 2">
    <name type="scientific">Sphaeroforma arctica JP610</name>
    <dbReference type="NCBI Taxonomy" id="667725"/>
    <lineage>
        <taxon>Eukaryota</taxon>
        <taxon>Ichthyosporea</taxon>
        <taxon>Ichthyophonida</taxon>
        <taxon>Sphaeroforma</taxon>
    </lineage>
</organism>
<dbReference type="EMBL" id="KQ246230">
    <property type="protein sequence ID" value="KNC72996.1"/>
    <property type="molecule type" value="Genomic_DNA"/>
</dbReference>
<evidence type="ECO:0000313" key="2">
    <source>
        <dbReference type="Proteomes" id="UP000054560"/>
    </source>
</evidence>
<dbReference type="AlphaFoldDB" id="A0A0L0F8W8"/>
<sequence length="191" mass="21819">MSGYSGRMQVLPDLERLSDACVLRIVKYAHWEVALIIMKRERMSLLRADIVLIKHMISSYFTDILFVVKVDVHTEKAFRLFIDGVLEENNMKEACRQQLATCPLPLPILVVNHAIHTREVWILRIAALMCSAADVSEALGTAFTYMDGPCARTLLENCHVATLTINTLWMALAKEYRWNTVHRLLTLGYNL</sequence>
<proteinExistence type="predicted"/>
<feature type="non-terminal residue" evidence="1">
    <location>
        <position position="191"/>
    </location>
</feature>
<reference evidence="1 2" key="1">
    <citation type="submission" date="2011-02" db="EMBL/GenBank/DDBJ databases">
        <title>The Genome Sequence of Sphaeroforma arctica JP610.</title>
        <authorList>
            <consortium name="The Broad Institute Genome Sequencing Platform"/>
            <person name="Russ C."/>
            <person name="Cuomo C."/>
            <person name="Young S.K."/>
            <person name="Zeng Q."/>
            <person name="Gargeya S."/>
            <person name="Alvarado L."/>
            <person name="Berlin A."/>
            <person name="Chapman S.B."/>
            <person name="Chen Z."/>
            <person name="Freedman E."/>
            <person name="Gellesch M."/>
            <person name="Goldberg J."/>
            <person name="Griggs A."/>
            <person name="Gujja S."/>
            <person name="Heilman E."/>
            <person name="Heiman D."/>
            <person name="Howarth C."/>
            <person name="Mehta T."/>
            <person name="Neiman D."/>
            <person name="Pearson M."/>
            <person name="Roberts A."/>
            <person name="Saif S."/>
            <person name="Shea T."/>
            <person name="Shenoy N."/>
            <person name="Sisk P."/>
            <person name="Stolte C."/>
            <person name="Sykes S."/>
            <person name="White J."/>
            <person name="Yandava C."/>
            <person name="Burger G."/>
            <person name="Gray M.W."/>
            <person name="Holland P.W.H."/>
            <person name="King N."/>
            <person name="Lang F.B.F."/>
            <person name="Roger A.J."/>
            <person name="Ruiz-Trillo I."/>
            <person name="Haas B."/>
            <person name="Nusbaum C."/>
            <person name="Birren B."/>
        </authorList>
    </citation>
    <scope>NUCLEOTIDE SEQUENCE [LARGE SCALE GENOMIC DNA]</scope>
    <source>
        <strain evidence="1 2">JP610</strain>
    </source>
</reference>
<dbReference type="GeneID" id="25914947"/>
<keyword evidence="2" id="KW-1185">Reference proteome</keyword>
<dbReference type="Proteomes" id="UP000054560">
    <property type="component" value="Unassembled WGS sequence"/>
</dbReference>
<dbReference type="RefSeq" id="XP_014146898.1">
    <property type="nucleotide sequence ID" value="XM_014291423.1"/>
</dbReference>
<accession>A0A0L0F8W8</accession>
<name>A0A0L0F8W8_9EUKA</name>